<feature type="binding site" evidence="9">
    <location>
        <begin position="478"/>
        <end position="483"/>
    </location>
    <ligand>
        <name>ATP</name>
        <dbReference type="ChEBI" id="CHEBI:30616"/>
    </ligand>
</feature>
<feature type="binding site" evidence="9">
    <location>
        <position position="521"/>
    </location>
    <ligand>
        <name>ATP</name>
        <dbReference type="ChEBI" id="CHEBI:30616"/>
    </ligand>
</feature>
<evidence type="ECO:0000313" key="15">
    <source>
        <dbReference type="Proteomes" id="UP000187941"/>
    </source>
</evidence>
<accession>A0A1P9WXD2</accession>
<feature type="compositionally biased region" description="Low complexity" evidence="12">
    <location>
        <begin position="134"/>
        <end position="151"/>
    </location>
</feature>
<dbReference type="AlphaFoldDB" id="A0A1P9WXD2"/>
<dbReference type="GO" id="GO:0016787">
    <property type="term" value="F:hydrolase activity"/>
    <property type="evidence" value="ECO:0007669"/>
    <property type="project" value="UniProtKB-KW"/>
</dbReference>
<feature type="compositionally biased region" description="Basic and acidic residues" evidence="12">
    <location>
        <begin position="242"/>
        <end position="251"/>
    </location>
</feature>
<keyword evidence="4 9" id="KW-0347">Helicase</keyword>
<keyword evidence="8 9" id="KW-0804">Transcription</keyword>
<dbReference type="InterPro" id="IPR041703">
    <property type="entry name" value="Rho_factor_ATP-bd"/>
</dbReference>
<evidence type="ECO:0000256" key="10">
    <source>
        <dbReference type="NCBIfam" id="TIGR00767"/>
    </source>
</evidence>
<comment type="caution">
    <text evidence="9">Lacks conserved residue(s) required for the propagation of feature annotation.</text>
</comment>
<feature type="compositionally biased region" description="Low complexity" evidence="12">
    <location>
        <begin position="180"/>
        <end position="197"/>
    </location>
</feature>
<dbReference type="GO" id="GO:0004386">
    <property type="term" value="F:helicase activity"/>
    <property type="evidence" value="ECO:0007669"/>
    <property type="project" value="UniProtKB-UniRule"/>
</dbReference>
<feature type="compositionally biased region" description="Polar residues" evidence="12">
    <location>
        <begin position="308"/>
        <end position="330"/>
    </location>
</feature>
<dbReference type="PANTHER" id="PTHR46425:SF1">
    <property type="entry name" value="TRANSCRIPTION TERMINATION FACTOR RHO"/>
    <property type="match status" value="1"/>
</dbReference>
<dbReference type="SUPFAM" id="SSF68912">
    <property type="entry name" value="Rho N-terminal domain-like"/>
    <property type="match status" value="1"/>
</dbReference>
<dbReference type="InterPro" id="IPR004665">
    <property type="entry name" value="Term_rho"/>
</dbReference>
<gene>
    <name evidence="9" type="primary">rho</name>
    <name evidence="14" type="ORF">AWR27_12095</name>
</gene>
<dbReference type="GO" id="GO:0005829">
    <property type="term" value="C:cytosol"/>
    <property type="evidence" value="ECO:0007669"/>
    <property type="project" value="UniProtKB-ARBA"/>
</dbReference>
<keyword evidence="3 9" id="KW-0378">Hydrolase</keyword>
<proteinExistence type="inferred from homology"/>
<feature type="compositionally biased region" description="Polar residues" evidence="12">
    <location>
        <begin position="230"/>
        <end position="239"/>
    </location>
</feature>
<dbReference type="GO" id="GO:0008186">
    <property type="term" value="F:ATP-dependent activity, acting on RNA"/>
    <property type="evidence" value="ECO:0007669"/>
    <property type="project" value="UniProtKB-UniRule"/>
</dbReference>
<keyword evidence="1 9" id="KW-0806">Transcription termination</keyword>
<sequence length="727" mass="80743">MYNKEELSMKLLSELQPIAEQFGIRDSAKYTKEKLIYKIIDEQSKKPVSAAEEEAIAQPARRGRRPKAVQAEAETPAPIAPPAEQTEQAATEDTETVPPVARTRQRARRDAGASDIPAPTPEDGMTPQTESPVAESTPTETAPAENTAPTADSEPAVAPVDRPITEPAPPTRPRFDGRVPNQPNGQRNAPNNQQQPRMRNDRDNRNGGGPPRFDNDRQQRDQRPMRPDSNIGNQRDTNSGRPRPDGGRRDGGPGQRPRTQRVVTDETALNYGGQPDEEFLTPTVVSDDNAANMEAAVVPTAPAVEGDQSPTDISAESQTGDASAMAQQPQLPQPSREAQEYQNRIRRQYNQHIREFDGIIENEGVLEIMSDGGYGFLRSADYNYLASPDDIYVSPSQIKLFGLKTGDTVKGAIRPPKEGEKYFALLRVTTVNGKTTEEIRDRIPFEYLTPLFPEEQLHLSNRPENYSSRVLDLFAPIGKGQRGMIVAQPKTGKTVLLKEIANAITRNHPEVYLIVLLIDERPEEVTDMARSVNAEVISSTFDEQADRHVKVSSMVLEKAKRMVECGHDVVILLDSITRLARAYNTVVPSSGKILSGGVDANALHRPKRFFGAARNVENGGSLTIIATALIDTGSKMDEVIFEEFKGTGNMELQLDRKLANKRVYPAVDVLSSGTRREDLLLDKETLQRVWILRKHMADMNPMESMEFLLDRMRGTRTNEEFLISMNR</sequence>
<feature type="domain" description="Rho RNA-BD" evidence="13">
    <location>
        <begin position="359"/>
        <end position="435"/>
    </location>
</feature>
<dbReference type="Proteomes" id="UP000187941">
    <property type="component" value="Chromosome"/>
</dbReference>
<dbReference type="OrthoDB" id="9805197at2"/>
<dbReference type="Pfam" id="PF07497">
    <property type="entry name" value="Rho_RNA_bind"/>
    <property type="match status" value="1"/>
</dbReference>
<dbReference type="InterPro" id="IPR012340">
    <property type="entry name" value="NA-bd_OB-fold"/>
</dbReference>
<keyword evidence="2 9" id="KW-0547">Nucleotide-binding</keyword>
<feature type="binding site" evidence="9">
    <location>
        <begin position="490"/>
        <end position="495"/>
    </location>
    <ligand>
        <name>ATP</name>
        <dbReference type="ChEBI" id="CHEBI:30616"/>
    </ligand>
</feature>
<comment type="function">
    <text evidence="9">Facilitates transcription termination by a mechanism that involves Rho binding to the nascent RNA, activation of Rho's RNA-dependent ATPase activity, and release of the mRNA from the DNA template.</text>
</comment>
<dbReference type="HAMAP" id="MF_01884">
    <property type="entry name" value="Rho"/>
    <property type="match status" value="1"/>
</dbReference>
<dbReference type="SMART" id="SM00959">
    <property type="entry name" value="Rho_N"/>
    <property type="match status" value="1"/>
</dbReference>
<feature type="region of interest" description="Disordered" evidence="12">
    <location>
        <begin position="301"/>
        <end position="340"/>
    </location>
</feature>
<dbReference type="SUPFAM" id="SSF50249">
    <property type="entry name" value="Nucleic acid-binding proteins"/>
    <property type="match status" value="1"/>
</dbReference>
<evidence type="ECO:0000256" key="6">
    <source>
        <dbReference type="ARBA" id="ARBA00022884"/>
    </source>
</evidence>
<dbReference type="GO" id="GO:0003723">
    <property type="term" value="F:RNA binding"/>
    <property type="evidence" value="ECO:0007669"/>
    <property type="project" value="UniProtKB-UniRule"/>
</dbReference>
<evidence type="ECO:0000259" key="13">
    <source>
        <dbReference type="PROSITE" id="PS51856"/>
    </source>
</evidence>
<dbReference type="InterPro" id="IPR011112">
    <property type="entry name" value="Rho-like_N"/>
</dbReference>
<dbReference type="NCBIfam" id="TIGR00767">
    <property type="entry name" value="rho"/>
    <property type="match status" value="1"/>
</dbReference>
<dbReference type="RefSeq" id="WP_077131432.1">
    <property type="nucleotide sequence ID" value="NZ_CP014263.1"/>
</dbReference>
<keyword evidence="5 9" id="KW-0067">ATP-binding</keyword>
<dbReference type="GO" id="GO:0006353">
    <property type="term" value="P:DNA-templated transcription termination"/>
    <property type="evidence" value="ECO:0007669"/>
    <property type="project" value="UniProtKB-UniRule"/>
</dbReference>
<dbReference type="STRING" id="1178516.AWR27_12095"/>
<dbReference type="InterPro" id="IPR027417">
    <property type="entry name" value="P-loop_NTPase"/>
</dbReference>
<evidence type="ECO:0000256" key="4">
    <source>
        <dbReference type="ARBA" id="ARBA00022806"/>
    </source>
</evidence>
<keyword evidence="7 9" id="KW-0805">Transcription regulation</keyword>
<dbReference type="InterPro" id="IPR003593">
    <property type="entry name" value="AAA+_ATPase"/>
</dbReference>
<evidence type="ECO:0000256" key="1">
    <source>
        <dbReference type="ARBA" id="ARBA00022472"/>
    </source>
</evidence>
<protein>
    <recommendedName>
        <fullName evidence="9 10">Transcription termination factor Rho</fullName>
        <ecNumber evidence="9 10">3.6.4.-</ecNumber>
    </recommendedName>
    <alternativeName>
        <fullName evidence="9">ATP-dependent helicase Rho</fullName>
    </alternativeName>
</protein>
<evidence type="ECO:0000256" key="9">
    <source>
        <dbReference type="HAMAP-Rule" id="MF_01884"/>
    </source>
</evidence>
<dbReference type="Gene3D" id="3.40.50.300">
    <property type="entry name" value="P-loop containing nucleotide triphosphate hydrolases"/>
    <property type="match status" value="1"/>
</dbReference>
<name>A0A1P9WXD2_9BACT</name>
<dbReference type="InterPro" id="IPR011129">
    <property type="entry name" value="CSD"/>
</dbReference>
<dbReference type="Gene3D" id="2.40.50.140">
    <property type="entry name" value="Nucleic acid-binding proteins"/>
    <property type="match status" value="1"/>
</dbReference>
<evidence type="ECO:0000256" key="5">
    <source>
        <dbReference type="ARBA" id="ARBA00022840"/>
    </source>
</evidence>
<dbReference type="CDD" id="cd01128">
    <property type="entry name" value="rho_factor_C"/>
    <property type="match status" value="1"/>
</dbReference>
<keyword evidence="6 9" id="KW-0694">RNA-binding</keyword>
<dbReference type="NCBIfam" id="NF006886">
    <property type="entry name" value="PRK09376.1"/>
    <property type="match status" value="1"/>
</dbReference>
<organism evidence="14 15">
    <name type="scientific">Spirosoma montaniterrae</name>
    <dbReference type="NCBI Taxonomy" id="1178516"/>
    <lineage>
        <taxon>Bacteria</taxon>
        <taxon>Pseudomonadati</taxon>
        <taxon>Bacteroidota</taxon>
        <taxon>Cytophagia</taxon>
        <taxon>Cytophagales</taxon>
        <taxon>Cytophagaceae</taxon>
        <taxon>Spirosoma</taxon>
    </lineage>
</organism>
<comment type="subunit">
    <text evidence="9">Homohexamer. The homohexamer assembles into an open ring structure.</text>
</comment>
<dbReference type="EMBL" id="CP014263">
    <property type="protein sequence ID" value="AQG80003.1"/>
    <property type="molecule type" value="Genomic_DNA"/>
</dbReference>
<dbReference type="InterPro" id="IPR036269">
    <property type="entry name" value="Rho_N_sf"/>
</dbReference>
<keyword evidence="15" id="KW-1185">Reference proteome</keyword>
<dbReference type="Pfam" id="PF00006">
    <property type="entry name" value="ATP-synt_ab"/>
    <property type="match status" value="1"/>
</dbReference>
<evidence type="ECO:0000256" key="11">
    <source>
        <dbReference type="PROSITE-ProRule" id="PRU01203"/>
    </source>
</evidence>
<evidence type="ECO:0000256" key="8">
    <source>
        <dbReference type="ARBA" id="ARBA00023163"/>
    </source>
</evidence>
<dbReference type="SMART" id="SM00357">
    <property type="entry name" value="CSP"/>
    <property type="match status" value="1"/>
</dbReference>
<dbReference type="SMART" id="SM00382">
    <property type="entry name" value="AAA"/>
    <property type="match status" value="1"/>
</dbReference>
<dbReference type="KEGG" id="smon:AWR27_12095"/>
<feature type="region of interest" description="Disordered" evidence="12">
    <location>
        <begin position="42"/>
        <end position="281"/>
    </location>
</feature>
<evidence type="ECO:0000256" key="2">
    <source>
        <dbReference type="ARBA" id="ARBA00022741"/>
    </source>
</evidence>
<dbReference type="EC" id="3.6.4.-" evidence="9 10"/>
<evidence type="ECO:0000256" key="3">
    <source>
        <dbReference type="ARBA" id="ARBA00022801"/>
    </source>
</evidence>
<dbReference type="InterPro" id="IPR011113">
    <property type="entry name" value="Rho_RNA-bd"/>
</dbReference>
<dbReference type="InterPro" id="IPR000194">
    <property type="entry name" value="ATPase_F1/V1/A1_a/bsu_nucl-bd"/>
</dbReference>
<comment type="similarity">
    <text evidence="9 11">Belongs to the Rho family.</text>
</comment>
<evidence type="ECO:0000256" key="12">
    <source>
        <dbReference type="SAM" id="MobiDB-lite"/>
    </source>
</evidence>
<evidence type="ECO:0000313" key="14">
    <source>
        <dbReference type="EMBL" id="AQG80003.1"/>
    </source>
</evidence>
<dbReference type="PROSITE" id="PS51856">
    <property type="entry name" value="RHO_RNA_BD"/>
    <property type="match status" value="1"/>
</dbReference>
<dbReference type="PANTHER" id="PTHR46425">
    <property type="entry name" value="TRANSCRIPTION TERMINATION FACTOR RHO"/>
    <property type="match status" value="1"/>
</dbReference>
<reference evidence="14 15" key="1">
    <citation type="submission" date="2016-01" db="EMBL/GenBank/DDBJ databases">
        <authorList>
            <person name="Oliw E.H."/>
        </authorList>
    </citation>
    <scope>NUCLEOTIDE SEQUENCE [LARGE SCALE GENOMIC DNA]</scope>
    <source>
        <strain evidence="14 15">DY10</strain>
    </source>
</reference>
<dbReference type="CDD" id="cd04459">
    <property type="entry name" value="Rho_CSD"/>
    <property type="match status" value="1"/>
</dbReference>
<dbReference type="GO" id="GO:0005524">
    <property type="term" value="F:ATP binding"/>
    <property type="evidence" value="ECO:0007669"/>
    <property type="project" value="UniProtKB-UniRule"/>
</dbReference>
<dbReference type="SUPFAM" id="SSF52540">
    <property type="entry name" value="P-loop containing nucleoside triphosphate hydrolases"/>
    <property type="match status" value="1"/>
</dbReference>
<evidence type="ECO:0000256" key="7">
    <source>
        <dbReference type="ARBA" id="ARBA00023015"/>
    </source>
</evidence>
<feature type="compositionally biased region" description="Low complexity" evidence="12">
    <location>
        <begin position="70"/>
        <end position="89"/>
    </location>
</feature>
<feature type="compositionally biased region" description="Basic and acidic residues" evidence="12">
    <location>
        <begin position="213"/>
        <end position="226"/>
    </location>
</feature>